<proteinExistence type="predicted"/>
<comment type="caution">
    <text evidence="7">The sequence shown here is derived from an EMBL/GenBank/DDBJ whole genome shotgun (WGS) entry which is preliminary data.</text>
</comment>
<keyword evidence="3" id="KW-0597">Phosphoprotein</keyword>
<keyword evidence="8" id="KW-1185">Reference proteome</keyword>
<dbReference type="EMBL" id="BAAACG010000008">
    <property type="protein sequence ID" value="GAA0737592.1"/>
    <property type="molecule type" value="Genomic_DNA"/>
</dbReference>
<evidence type="ECO:0000256" key="3">
    <source>
        <dbReference type="ARBA" id="ARBA00022553"/>
    </source>
</evidence>
<dbReference type="Gene3D" id="3.30.565.10">
    <property type="entry name" value="Histidine kinase-like ATPase, C-terminal domain"/>
    <property type="match status" value="1"/>
</dbReference>
<dbReference type="InterPro" id="IPR003594">
    <property type="entry name" value="HATPase_dom"/>
</dbReference>
<keyword evidence="5" id="KW-0902">Two-component regulatory system</keyword>
<keyword evidence="4" id="KW-0418">Kinase</keyword>
<dbReference type="InterPro" id="IPR005467">
    <property type="entry name" value="His_kinase_dom"/>
</dbReference>
<dbReference type="PRINTS" id="PR00344">
    <property type="entry name" value="BCTRLSENSOR"/>
</dbReference>
<feature type="domain" description="Histidine kinase" evidence="6">
    <location>
        <begin position="1"/>
        <end position="80"/>
    </location>
</feature>
<dbReference type="Pfam" id="PF02518">
    <property type="entry name" value="HATPase_c"/>
    <property type="match status" value="1"/>
</dbReference>
<dbReference type="PROSITE" id="PS50109">
    <property type="entry name" value="HIS_KIN"/>
    <property type="match status" value="1"/>
</dbReference>
<organism evidence="7 8">
    <name type="scientific">Clostridium oceanicum</name>
    <dbReference type="NCBI Taxonomy" id="1543"/>
    <lineage>
        <taxon>Bacteria</taxon>
        <taxon>Bacillati</taxon>
        <taxon>Bacillota</taxon>
        <taxon>Clostridia</taxon>
        <taxon>Eubacteriales</taxon>
        <taxon>Clostridiaceae</taxon>
        <taxon>Clostridium</taxon>
    </lineage>
</organism>
<evidence type="ECO:0000313" key="7">
    <source>
        <dbReference type="EMBL" id="GAA0737592.1"/>
    </source>
</evidence>
<reference evidence="8" key="1">
    <citation type="journal article" date="2019" name="Int. J. Syst. Evol. Microbiol.">
        <title>The Global Catalogue of Microorganisms (GCM) 10K type strain sequencing project: providing services to taxonomists for standard genome sequencing and annotation.</title>
        <authorList>
            <consortium name="The Broad Institute Genomics Platform"/>
            <consortium name="The Broad Institute Genome Sequencing Center for Infectious Disease"/>
            <person name="Wu L."/>
            <person name="Ma J."/>
        </authorList>
    </citation>
    <scope>NUCLEOTIDE SEQUENCE [LARGE SCALE GENOMIC DNA]</scope>
    <source>
        <strain evidence="8">JCM 1407</strain>
    </source>
</reference>
<dbReference type="InterPro" id="IPR004358">
    <property type="entry name" value="Sig_transdc_His_kin-like_C"/>
</dbReference>
<accession>A0ABP3UMU9</accession>
<sequence>MYKKSNEICIEINDNGKGISKEDIPYIFERYYRGTNTSFSKEGSGLGLAIAKQIIEVHGGSISLESKLGVGTNIKIYFSI</sequence>
<dbReference type="Proteomes" id="UP001501510">
    <property type="component" value="Unassembled WGS sequence"/>
</dbReference>
<evidence type="ECO:0000256" key="4">
    <source>
        <dbReference type="ARBA" id="ARBA00022777"/>
    </source>
</evidence>
<name>A0ABP3UMU9_9CLOT</name>
<gene>
    <name evidence="7" type="ORF">GCM10008906_13920</name>
</gene>
<evidence type="ECO:0000259" key="6">
    <source>
        <dbReference type="PROSITE" id="PS50109"/>
    </source>
</evidence>
<keyword evidence="4" id="KW-0808">Transferase</keyword>
<comment type="catalytic activity">
    <reaction evidence="1">
        <text>ATP + protein L-histidine = ADP + protein N-phospho-L-histidine.</text>
        <dbReference type="EC" id="2.7.13.3"/>
    </reaction>
</comment>
<dbReference type="InterPro" id="IPR036890">
    <property type="entry name" value="HATPase_C_sf"/>
</dbReference>
<dbReference type="EC" id="2.7.13.3" evidence="2"/>
<evidence type="ECO:0000256" key="5">
    <source>
        <dbReference type="ARBA" id="ARBA00023012"/>
    </source>
</evidence>
<dbReference type="SUPFAM" id="SSF55874">
    <property type="entry name" value="ATPase domain of HSP90 chaperone/DNA topoisomerase II/histidine kinase"/>
    <property type="match status" value="1"/>
</dbReference>
<evidence type="ECO:0000256" key="1">
    <source>
        <dbReference type="ARBA" id="ARBA00000085"/>
    </source>
</evidence>
<dbReference type="PANTHER" id="PTHR43547:SF2">
    <property type="entry name" value="HYBRID SIGNAL TRANSDUCTION HISTIDINE KINASE C"/>
    <property type="match status" value="1"/>
</dbReference>
<evidence type="ECO:0000256" key="2">
    <source>
        <dbReference type="ARBA" id="ARBA00012438"/>
    </source>
</evidence>
<dbReference type="CDD" id="cd00075">
    <property type="entry name" value="HATPase"/>
    <property type="match status" value="1"/>
</dbReference>
<evidence type="ECO:0000313" key="8">
    <source>
        <dbReference type="Proteomes" id="UP001501510"/>
    </source>
</evidence>
<dbReference type="PANTHER" id="PTHR43547">
    <property type="entry name" value="TWO-COMPONENT HISTIDINE KINASE"/>
    <property type="match status" value="1"/>
</dbReference>
<protein>
    <recommendedName>
        <fullName evidence="2">histidine kinase</fullName>
        <ecNumber evidence="2">2.7.13.3</ecNumber>
    </recommendedName>
</protein>